<dbReference type="Proteomes" id="UP000018850">
    <property type="component" value="Unassembled WGS sequence"/>
</dbReference>
<dbReference type="EMBL" id="AYXY01000023">
    <property type="protein sequence ID" value="ETN94608.1"/>
    <property type="molecule type" value="Genomic_DNA"/>
</dbReference>
<dbReference type="InterPro" id="IPR038727">
    <property type="entry name" value="NadR/Ttd14_AAA_dom"/>
</dbReference>
<dbReference type="eggNOG" id="COG3172">
    <property type="taxonomic scope" value="Bacteria"/>
</dbReference>
<dbReference type="PANTHER" id="PTHR37512:SF1">
    <property type="entry name" value="NADR_TTD14 AAA DOMAIN-CONTAINING PROTEIN"/>
    <property type="match status" value="1"/>
</dbReference>
<comment type="caution">
    <text evidence="2">The sequence shown here is derived from an EMBL/GenBank/DDBJ whole genome shotgun (WGS) entry which is preliminary data.</text>
</comment>
<dbReference type="AlphaFoldDB" id="W2UKS9"/>
<name>W2UKS9_9FLAO</name>
<evidence type="ECO:0000313" key="3">
    <source>
        <dbReference type="Proteomes" id="UP000018850"/>
    </source>
</evidence>
<protein>
    <submittedName>
        <fullName evidence="2">Transcriptional regulatory protein nadr</fullName>
    </submittedName>
</protein>
<proteinExistence type="predicted"/>
<dbReference type="SUPFAM" id="SSF52540">
    <property type="entry name" value="P-loop containing nucleoside triphosphate hydrolases"/>
    <property type="match status" value="1"/>
</dbReference>
<feature type="domain" description="NadR/Ttd14 AAA" evidence="1">
    <location>
        <begin position="2"/>
        <end position="157"/>
    </location>
</feature>
<evidence type="ECO:0000313" key="2">
    <source>
        <dbReference type="EMBL" id="ETN94608.1"/>
    </source>
</evidence>
<evidence type="ECO:0000259" key="1">
    <source>
        <dbReference type="Pfam" id="PF13521"/>
    </source>
</evidence>
<gene>
    <name evidence="2" type="ORF">P278_25510</name>
</gene>
<keyword evidence="3" id="KW-1185">Reference proteome</keyword>
<reference evidence="3" key="1">
    <citation type="submission" date="2013-11" db="EMBL/GenBank/DDBJ databases">
        <title>Draft genome sequence from a member of Zhouia, isolated tidal flat.</title>
        <authorList>
            <person name="Jin H."/>
            <person name="Jeon C.O."/>
        </authorList>
    </citation>
    <scope>NUCLEOTIDE SEQUENCE [LARGE SCALE GENOMIC DNA]</scope>
    <source>
        <strain evidence="3">AD3</strain>
    </source>
</reference>
<dbReference type="PATRIC" id="fig|1286632.3.peg.2544"/>
<sequence>MLGPESTGKTTLARSLATYYNTECVPEYMREYLQRKWDLEMKVCEPEDMPPIAVGQMEQENSLAEKANELLICDTNLLELKVYSEAYYNEYCDEQIEKYAIQNFYDLYLLTYVDVPWVQDDLRDKPLERDPMFLRFKNALDKFNKPYRIIKGSRDQRFKSAIQHIDKLIK</sequence>
<dbReference type="InterPro" id="IPR052735">
    <property type="entry name" value="NAD_biosynth-regulator"/>
</dbReference>
<dbReference type="STRING" id="376730.SAMN04487906_1651"/>
<accession>W2UKS9</accession>
<dbReference type="InterPro" id="IPR027417">
    <property type="entry name" value="P-loop_NTPase"/>
</dbReference>
<dbReference type="Gene3D" id="3.40.50.300">
    <property type="entry name" value="P-loop containing nucleotide triphosphate hydrolases"/>
    <property type="match status" value="1"/>
</dbReference>
<reference evidence="2 3" key="2">
    <citation type="journal article" date="2016" name="Genome Announc.">
        <title>Draft Genome Sequence of Zhouia amylolytica AD3, Isolated from Tidal Flat Sediment.</title>
        <authorList>
            <person name="Jia B."/>
            <person name="Jin H.M."/>
            <person name="Lee H.J."/>
            <person name="Jeon C.O."/>
        </authorList>
    </citation>
    <scope>NUCLEOTIDE SEQUENCE [LARGE SCALE GENOMIC DNA]</scope>
    <source>
        <strain evidence="2 3">AD3</strain>
    </source>
</reference>
<dbReference type="PANTHER" id="PTHR37512">
    <property type="entry name" value="TRIFUNCTIONAL NAD BIOSYNTHESIS/REGULATOR PROTEIN NADR"/>
    <property type="match status" value="1"/>
</dbReference>
<organism evidence="2 3">
    <name type="scientific">Zhouia amylolytica AD3</name>
    <dbReference type="NCBI Taxonomy" id="1286632"/>
    <lineage>
        <taxon>Bacteria</taxon>
        <taxon>Pseudomonadati</taxon>
        <taxon>Bacteroidota</taxon>
        <taxon>Flavobacteriia</taxon>
        <taxon>Flavobacteriales</taxon>
        <taxon>Flavobacteriaceae</taxon>
        <taxon>Zhouia</taxon>
    </lineage>
</organism>
<dbReference type="Pfam" id="PF13521">
    <property type="entry name" value="AAA_28"/>
    <property type="match status" value="1"/>
</dbReference>